<proteinExistence type="predicted"/>
<feature type="transmembrane region" description="Helical" evidence="6">
    <location>
        <begin position="414"/>
        <end position="436"/>
    </location>
</feature>
<sequence>MPPSHSNRARRIPWKQLTLLVVVRLGEPIAYASVLPYLPAMILSFEGVKPADVGFWTGTAAAIFSLAECLTAIPWGGLSDRLGRKPVLLVGLFGTMLTSVLWGFSSSLPMALFVRAMSGAVNGNVGIVRTMVAELCPWKELQPRAFSIMPIVYTIGGVIGPSLGGALANPMNRPPTDRTDGPFLWRFPYVLPNLVIAAFFLGGIAIGILFLEESLESKKDKRDWGIELGRKVVALFQNSVIRAKSVIRGGPLYAPLPTSSEYDQSKKAEDIESPIEEPIRTKEPRLSYRSVLTKNTVLYLMSYTLLATHTAGFEQIVSVLLHHPRNGGVASDKTVFPFQFNRGFGLDTSKVGLMFSIQGVVSITVQFLVFPPAAKRFGTLKLMRFILAFQPIFYIIIPYTALIENLLLAEIAFISLWTLRSGMVIMAFPCSMILLANSTTSLRVLGTVNGIATATNAVGRAFGPTMSGGLFTWGVHNDRIIAPFVFLAILSFINLLPLLWAEEGDGFGDKEVVDVVGEGEDEQFLNGADEDEITLEQYPSEKV</sequence>
<evidence type="ECO:0000313" key="9">
    <source>
        <dbReference type="Proteomes" id="UP000799302"/>
    </source>
</evidence>
<dbReference type="Pfam" id="PF07690">
    <property type="entry name" value="MFS_1"/>
    <property type="match status" value="1"/>
</dbReference>
<dbReference type="InterPro" id="IPR020846">
    <property type="entry name" value="MFS_dom"/>
</dbReference>
<dbReference type="SUPFAM" id="SSF103473">
    <property type="entry name" value="MFS general substrate transporter"/>
    <property type="match status" value="1"/>
</dbReference>
<feature type="transmembrane region" description="Helical" evidence="6">
    <location>
        <begin position="110"/>
        <end position="133"/>
    </location>
</feature>
<keyword evidence="9" id="KW-1185">Reference proteome</keyword>
<protein>
    <submittedName>
        <fullName evidence="8">MFS general substrate transporter</fullName>
    </submittedName>
</protein>
<dbReference type="InterPro" id="IPR011701">
    <property type="entry name" value="MFS"/>
</dbReference>
<feature type="transmembrane region" description="Helical" evidence="6">
    <location>
        <begin position="187"/>
        <end position="211"/>
    </location>
</feature>
<dbReference type="AlphaFoldDB" id="A0A6A6TZX6"/>
<feature type="transmembrane region" description="Helical" evidence="6">
    <location>
        <begin position="382"/>
        <end position="402"/>
    </location>
</feature>
<evidence type="ECO:0000256" key="4">
    <source>
        <dbReference type="ARBA" id="ARBA00022989"/>
    </source>
</evidence>
<evidence type="ECO:0000256" key="6">
    <source>
        <dbReference type="SAM" id="Phobius"/>
    </source>
</evidence>
<dbReference type="Gene3D" id="1.20.1250.20">
    <property type="entry name" value="MFS general substrate transporter like domains"/>
    <property type="match status" value="1"/>
</dbReference>
<dbReference type="GO" id="GO:0016020">
    <property type="term" value="C:membrane"/>
    <property type="evidence" value="ECO:0007669"/>
    <property type="project" value="UniProtKB-SubCell"/>
</dbReference>
<dbReference type="GO" id="GO:0022857">
    <property type="term" value="F:transmembrane transporter activity"/>
    <property type="evidence" value="ECO:0007669"/>
    <property type="project" value="InterPro"/>
</dbReference>
<feature type="transmembrane region" description="Helical" evidence="6">
    <location>
        <begin position="480"/>
        <end position="500"/>
    </location>
</feature>
<feature type="domain" description="Major facilitator superfamily (MFS) profile" evidence="7">
    <location>
        <begin position="16"/>
        <end position="506"/>
    </location>
</feature>
<evidence type="ECO:0000259" key="7">
    <source>
        <dbReference type="PROSITE" id="PS50850"/>
    </source>
</evidence>
<comment type="subcellular location">
    <subcellularLocation>
        <location evidence="1">Membrane</location>
        <topology evidence="1">Multi-pass membrane protein</topology>
    </subcellularLocation>
</comment>
<name>A0A6A6TZX6_9PEZI</name>
<organism evidence="8 9">
    <name type="scientific">Microthyrium microscopicum</name>
    <dbReference type="NCBI Taxonomy" id="703497"/>
    <lineage>
        <taxon>Eukaryota</taxon>
        <taxon>Fungi</taxon>
        <taxon>Dikarya</taxon>
        <taxon>Ascomycota</taxon>
        <taxon>Pezizomycotina</taxon>
        <taxon>Dothideomycetes</taxon>
        <taxon>Dothideomycetes incertae sedis</taxon>
        <taxon>Microthyriales</taxon>
        <taxon>Microthyriaceae</taxon>
        <taxon>Microthyrium</taxon>
    </lineage>
</organism>
<evidence type="ECO:0000256" key="3">
    <source>
        <dbReference type="ARBA" id="ARBA00022692"/>
    </source>
</evidence>
<feature type="transmembrane region" description="Helical" evidence="6">
    <location>
        <begin position="56"/>
        <end position="75"/>
    </location>
</feature>
<dbReference type="Proteomes" id="UP000799302">
    <property type="component" value="Unassembled WGS sequence"/>
</dbReference>
<feature type="transmembrane region" description="Helical" evidence="6">
    <location>
        <begin position="351"/>
        <end position="370"/>
    </location>
</feature>
<keyword evidence="2" id="KW-0813">Transport</keyword>
<reference evidence="8" key="1">
    <citation type="journal article" date="2020" name="Stud. Mycol.">
        <title>101 Dothideomycetes genomes: a test case for predicting lifestyles and emergence of pathogens.</title>
        <authorList>
            <person name="Haridas S."/>
            <person name="Albert R."/>
            <person name="Binder M."/>
            <person name="Bloem J."/>
            <person name="Labutti K."/>
            <person name="Salamov A."/>
            <person name="Andreopoulos B."/>
            <person name="Baker S."/>
            <person name="Barry K."/>
            <person name="Bills G."/>
            <person name="Bluhm B."/>
            <person name="Cannon C."/>
            <person name="Castanera R."/>
            <person name="Culley D."/>
            <person name="Daum C."/>
            <person name="Ezra D."/>
            <person name="Gonzalez J."/>
            <person name="Henrissat B."/>
            <person name="Kuo A."/>
            <person name="Liang C."/>
            <person name="Lipzen A."/>
            <person name="Lutzoni F."/>
            <person name="Magnuson J."/>
            <person name="Mondo S."/>
            <person name="Nolan M."/>
            <person name="Ohm R."/>
            <person name="Pangilinan J."/>
            <person name="Park H.-J."/>
            <person name="Ramirez L."/>
            <person name="Alfaro M."/>
            <person name="Sun H."/>
            <person name="Tritt A."/>
            <person name="Yoshinaga Y."/>
            <person name="Zwiers L.-H."/>
            <person name="Turgeon B."/>
            <person name="Goodwin S."/>
            <person name="Spatafora J."/>
            <person name="Crous P."/>
            <person name="Grigoriev I."/>
        </authorList>
    </citation>
    <scope>NUCLEOTIDE SEQUENCE</scope>
    <source>
        <strain evidence="8">CBS 115976</strain>
    </source>
</reference>
<dbReference type="PANTHER" id="PTHR23504">
    <property type="entry name" value="MAJOR FACILITATOR SUPERFAMILY DOMAIN-CONTAINING PROTEIN 10"/>
    <property type="match status" value="1"/>
</dbReference>
<evidence type="ECO:0000256" key="5">
    <source>
        <dbReference type="ARBA" id="ARBA00023136"/>
    </source>
</evidence>
<evidence type="ECO:0000313" key="8">
    <source>
        <dbReference type="EMBL" id="KAF2665392.1"/>
    </source>
</evidence>
<keyword evidence="5 6" id="KW-0472">Membrane</keyword>
<dbReference type="OrthoDB" id="10262656at2759"/>
<dbReference type="PANTHER" id="PTHR23504:SF8">
    <property type="entry name" value="TRANSPORTER, PUTATIVE (AFU_ORTHOLOGUE AFUA_1G03730)-RELATED"/>
    <property type="match status" value="1"/>
</dbReference>
<accession>A0A6A6TZX6</accession>
<dbReference type="InterPro" id="IPR036259">
    <property type="entry name" value="MFS_trans_sf"/>
</dbReference>
<keyword evidence="3 6" id="KW-0812">Transmembrane</keyword>
<dbReference type="CDD" id="cd17330">
    <property type="entry name" value="MFS_SLC46_TetA_like"/>
    <property type="match status" value="1"/>
</dbReference>
<evidence type="ECO:0000256" key="1">
    <source>
        <dbReference type="ARBA" id="ARBA00004141"/>
    </source>
</evidence>
<dbReference type="PROSITE" id="PS50850">
    <property type="entry name" value="MFS"/>
    <property type="match status" value="1"/>
</dbReference>
<dbReference type="EMBL" id="MU004240">
    <property type="protein sequence ID" value="KAF2665392.1"/>
    <property type="molecule type" value="Genomic_DNA"/>
</dbReference>
<evidence type="ECO:0000256" key="2">
    <source>
        <dbReference type="ARBA" id="ARBA00022448"/>
    </source>
</evidence>
<feature type="transmembrane region" description="Helical" evidence="6">
    <location>
        <begin position="145"/>
        <end position="167"/>
    </location>
</feature>
<gene>
    <name evidence="8" type="ORF">BT63DRAFT_428353</name>
</gene>
<feature type="transmembrane region" description="Helical" evidence="6">
    <location>
        <begin position="87"/>
        <end position="104"/>
    </location>
</feature>
<keyword evidence="4 6" id="KW-1133">Transmembrane helix</keyword>